<gene>
    <name evidence="1" type="ORF">METZ01_LOCUS16073</name>
</gene>
<evidence type="ECO:0000313" key="1">
    <source>
        <dbReference type="EMBL" id="SUZ63219.1"/>
    </source>
</evidence>
<dbReference type="EMBL" id="UINC01000911">
    <property type="protein sequence ID" value="SUZ63219.1"/>
    <property type="molecule type" value="Genomic_DNA"/>
</dbReference>
<accession>A0A381PAI2</accession>
<organism evidence="1">
    <name type="scientific">marine metagenome</name>
    <dbReference type="NCBI Taxonomy" id="408172"/>
    <lineage>
        <taxon>unclassified sequences</taxon>
        <taxon>metagenomes</taxon>
        <taxon>ecological metagenomes</taxon>
    </lineage>
</organism>
<proteinExistence type="predicted"/>
<sequence length="268" mass="29955">MDLALSRHSENDQSFWAGSEVSYQDGVGDPNLDTLVFPLGLPGGKLIEDFAEFRVLRDLGGIGRDRADEFGLHEPEATVSIEFSDGAEDLYLGKRPVGSEDRYAWDSPEGSLYVIPADVIRPLMLGSPALRERQVHYFLVSDVLRVRIEVDGRERVMVRQPSEIGDPAIWYPPGSSGQPDLTFANFMQRVGQVSIEGFGREVSVDSLVELMRIEYFDEDDEEIGFLKLYTESDEPGENYYILSERTKMIAEAVKSLAAMVASDLTDVF</sequence>
<protein>
    <submittedName>
        <fullName evidence="1">Uncharacterized protein</fullName>
    </submittedName>
</protein>
<name>A0A381PAI2_9ZZZZ</name>
<reference evidence="1" key="1">
    <citation type="submission" date="2018-05" db="EMBL/GenBank/DDBJ databases">
        <authorList>
            <person name="Lanie J.A."/>
            <person name="Ng W.-L."/>
            <person name="Kazmierczak K.M."/>
            <person name="Andrzejewski T.M."/>
            <person name="Davidsen T.M."/>
            <person name="Wayne K.J."/>
            <person name="Tettelin H."/>
            <person name="Glass J.I."/>
            <person name="Rusch D."/>
            <person name="Podicherti R."/>
            <person name="Tsui H.-C.T."/>
            <person name="Winkler M.E."/>
        </authorList>
    </citation>
    <scope>NUCLEOTIDE SEQUENCE</scope>
</reference>
<dbReference type="AlphaFoldDB" id="A0A381PAI2"/>